<evidence type="ECO:0008006" key="4">
    <source>
        <dbReference type="Google" id="ProtNLM"/>
    </source>
</evidence>
<feature type="compositionally biased region" description="Basic and acidic residues" evidence="1">
    <location>
        <begin position="288"/>
        <end position="303"/>
    </location>
</feature>
<feature type="compositionally biased region" description="Basic and acidic residues" evidence="1">
    <location>
        <begin position="502"/>
        <end position="514"/>
    </location>
</feature>
<reference evidence="2 3" key="1">
    <citation type="submission" date="2018-09" db="EMBL/GenBank/DDBJ databases">
        <title>Genome sequencing of strain 2DFW10M-5.</title>
        <authorList>
            <person name="Heo J."/>
            <person name="Kim S.-J."/>
            <person name="Kwon S.-W."/>
        </authorList>
    </citation>
    <scope>NUCLEOTIDE SEQUENCE [LARGE SCALE GENOMIC DNA]</scope>
    <source>
        <strain evidence="2 3">2DFW10M-5</strain>
        <plasmid evidence="2 3">unnamed1</plasmid>
    </source>
</reference>
<feature type="region of interest" description="Disordered" evidence="1">
    <location>
        <begin position="92"/>
        <end position="116"/>
    </location>
</feature>
<feature type="compositionally biased region" description="Basic and acidic residues" evidence="1">
    <location>
        <begin position="311"/>
        <end position="326"/>
    </location>
</feature>
<feature type="region of interest" description="Disordered" evidence="1">
    <location>
        <begin position="143"/>
        <end position="167"/>
    </location>
</feature>
<dbReference type="KEGG" id="gry:D7I44_17865"/>
<evidence type="ECO:0000256" key="1">
    <source>
        <dbReference type="SAM" id="MobiDB-lite"/>
    </source>
</evidence>
<sequence>MDHLASAEGEELRRRISIRSSTLLRFAAAEAEAASSSTGRDVATSHASLAAACDMSVATARRCRQWLILAGFCEVVAQGRYLTVDERAAAEAQHGGRQLRAASTRALTQPRKAARDVNEHLPRRGLLQEEALDSEVKTTRAYARATAAARPELRTRKSRRGRAGTSPRSLATIRLAAAIDTTPPSSSSAPVRGWLTQGRHVGVLWKVLDELLDSSRYAWVDEAGQMHVDAGDIMERINAWHVEHGGDPAARSSQRDRLAYFRWQLQQAIDSSAETRVERARRQKFEIQEARRQATAERKRLEKAASTPEAEAEKEAFLGPHREQRARSSRGSRRRFSDPAKFAAARAELELLKSAAKVDDSGESIAACGNEGDCLADRIAVEAAAHPGGAFPETMEGDRVCDANSIRTDVVMQEQLGVDVDVSRAVGVSDTGQQDRHRPLFITSKGGEAGTHVDVSRSVVGSRSGSWIAGYREAVRAQLVEQLLREHGEVVPRDELEVEGGEVARRRGLSHEQESSTIDGSDA</sequence>
<dbReference type="EMBL" id="CP032625">
    <property type="protein sequence ID" value="AYG05544.1"/>
    <property type="molecule type" value="Genomic_DNA"/>
</dbReference>
<dbReference type="OrthoDB" id="5124816at2"/>
<feature type="region of interest" description="Disordered" evidence="1">
    <location>
        <begin position="288"/>
        <end position="338"/>
    </location>
</feature>
<protein>
    <recommendedName>
        <fullName evidence="4">Replication protein</fullName>
    </recommendedName>
</protein>
<name>A0A387BTY3_9MICO</name>
<keyword evidence="2" id="KW-0614">Plasmid</keyword>
<accession>A0A387BTY3</accession>
<feature type="region of interest" description="Disordered" evidence="1">
    <location>
        <begin position="495"/>
        <end position="523"/>
    </location>
</feature>
<gene>
    <name evidence="2" type="ORF">D7I44_17865</name>
</gene>
<geneLocation type="plasmid" evidence="2 3">
    <name>unnamed1</name>
</geneLocation>
<evidence type="ECO:0000313" key="2">
    <source>
        <dbReference type="EMBL" id="AYG05544.1"/>
    </source>
</evidence>
<dbReference type="AlphaFoldDB" id="A0A387BTY3"/>
<evidence type="ECO:0000313" key="3">
    <source>
        <dbReference type="Proteomes" id="UP000275069"/>
    </source>
</evidence>
<keyword evidence="3" id="KW-1185">Reference proteome</keyword>
<dbReference type="Proteomes" id="UP000275069">
    <property type="component" value="Plasmid unnamed1"/>
</dbReference>
<organism evidence="2 3">
    <name type="scientific">Gryllotalpicola protaetiae</name>
    <dbReference type="NCBI Taxonomy" id="2419771"/>
    <lineage>
        <taxon>Bacteria</taxon>
        <taxon>Bacillati</taxon>
        <taxon>Actinomycetota</taxon>
        <taxon>Actinomycetes</taxon>
        <taxon>Micrococcales</taxon>
        <taxon>Microbacteriaceae</taxon>
        <taxon>Gryllotalpicola</taxon>
    </lineage>
</organism>
<proteinExistence type="predicted"/>